<dbReference type="Gene3D" id="3.90.70.10">
    <property type="entry name" value="Cysteine proteinases"/>
    <property type="match status" value="1"/>
</dbReference>
<name>A0A5R9EG20_9LACT</name>
<dbReference type="Pfam" id="PF13529">
    <property type="entry name" value="Peptidase_C39_2"/>
    <property type="match status" value="1"/>
</dbReference>
<evidence type="ECO:0000313" key="4">
    <source>
        <dbReference type="Proteomes" id="UP000306420"/>
    </source>
</evidence>
<accession>A0A5R9EG20</accession>
<dbReference type="RefSeq" id="WP_138403750.1">
    <property type="nucleotide sequence ID" value="NZ_VBSP01000004.1"/>
</dbReference>
<evidence type="ECO:0000313" key="3">
    <source>
        <dbReference type="EMBL" id="TLQ49040.1"/>
    </source>
</evidence>
<dbReference type="AlphaFoldDB" id="A0A5R9EG20"/>
<sequence>MPKTRNYTPIATIGSLIFIAICLSLIILLNKLTANNNSIIAEHQQQSTQEELISLQTEPVVSQQTESVPDESIETPATLAETLSTYSPKDKAMEETIAELTQTEFDGNLIQAQDEILAAIHANDLDVEELGYLFLPDYPAENTAAATGNQIDVPLYLQKDANWRTEKYGSNTTQQLGENGCAILSLAMVHAAFENREVNPKEILEWSEEKYWVDNAGTSWQIFHDFAVEHNYDFYNYGNDFYSAMEAVNNGELIVASVVPGFFTEVGHIIVIRGYENGQVYVNDPNDDAQKMYSIQGIDEEVLLAEGINYWSFSK</sequence>
<organism evidence="3 4">
    <name type="scientific">Ruoffia tabacinasalis</name>
    <dbReference type="NCBI Taxonomy" id="87458"/>
    <lineage>
        <taxon>Bacteria</taxon>
        <taxon>Bacillati</taxon>
        <taxon>Bacillota</taxon>
        <taxon>Bacilli</taxon>
        <taxon>Lactobacillales</taxon>
        <taxon>Aerococcaceae</taxon>
        <taxon>Ruoffia</taxon>
    </lineage>
</organism>
<keyword evidence="1" id="KW-0812">Transmembrane</keyword>
<dbReference type="Proteomes" id="UP000306420">
    <property type="component" value="Unassembled WGS sequence"/>
</dbReference>
<proteinExistence type="predicted"/>
<gene>
    <name evidence="3" type="ORF">FEZ33_02140</name>
</gene>
<dbReference type="EMBL" id="VBSP01000004">
    <property type="protein sequence ID" value="TLQ49040.1"/>
    <property type="molecule type" value="Genomic_DNA"/>
</dbReference>
<keyword evidence="1" id="KW-0472">Membrane</keyword>
<feature type="domain" description="Peptidase C39-like" evidence="2">
    <location>
        <begin position="151"/>
        <end position="286"/>
    </location>
</feature>
<dbReference type="InterPro" id="IPR039564">
    <property type="entry name" value="Peptidase_C39-like"/>
</dbReference>
<evidence type="ECO:0000256" key="1">
    <source>
        <dbReference type="SAM" id="Phobius"/>
    </source>
</evidence>
<keyword evidence="1" id="KW-1133">Transmembrane helix</keyword>
<comment type="caution">
    <text evidence="3">The sequence shown here is derived from an EMBL/GenBank/DDBJ whole genome shotgun (WGS) entry which is preliminary data.</text>
</comment>
<reference evidence="3 4" key="1">
    <citation type="submission" date="2019-05" db="EMBL/GenBank/DDBJ databases">
        <title>The metagenome of a microbial culture collection derived from dairy environment covers the genomic content of the human microbiome.</title>
        <authorList>
            <person name="Roder T."/>
            <person name="Wuthrich D."/>
            <person name="Sattari Z."/>
            <person name="Von Ah U."/>
            <person name="Bar C."/>
            <person name="Ronchi F."/>
            <person name="Macpherson A.J."/>
            <person name="Ganal-Vonarburg S.C."/>
            <person name="Bruggmann R."/>
            <person name="Vergeres G."/>
        </authorList>
    </citation>
    <scope>NUCLEOTIDE SEQUENCE [LARGE SCALE GENOMIC DNA]</scope>
    <source>
        <strain evidence="3 4">FAM 24227</strain>
    </source>
</reference>
<protein>
    <recommendedName>
        <fullName evidence="2">Peptidase C39-like domain-containing protein</fullName>
    </recommendedName>
</protein>
<evidence type="ECO:0000259" key="2">
    <source>
        <dbReference type="Pfam" id="PF13529"/>
    </source>
</evidence>
<dbReference type="OrthoDB" id="3186156at2"/>
<feature type="transmembrane region" description="Helical" evidence="1">
    <location>
        <begin position="7"/>
        <end position="29"/>
    </location>
</feature>